<keyword evidence="3" id="KW-1185">Reference proteome</keyword>
<gene>
    <name evidence="2" type="ORF">I5M27_11935</name>
</gene>
<evidence type="ECO:0008006" key="4">
    <source>
        <dbReference type="Google" id="ProtNLM"/>
    </source>
</evidence>
<proteinExistence type="predicted"/>
<sequence>MKRILFLVAAALSFSANAQTQFPEKLSIGLQAGRTTARGLQVEGQQPNTLEPIRTHDLSKGVFLQYELTENFYARSSFKKAALSLEHNYQPSFYEGYTYGIGPDNKQLELSAGYRKKIYKGLRFTSSLGATFIDFERWNLPVQKASKAGPYDVTVSVDQVKERSVLLNGAIGLEYKTRRDNAFLLELAYYKGFSTLWQFDFQMDAEIDEAPYQIHYESSLKTKGDYLELRLGYRMPLQKFVNLYSAIKNPKPKPDPEPDYMQQSRFNGKYWGLEIGGQNFYSNQVQEFPDHTLRMKPSHVTPSLTYFQGYQFKNRLMLEGGLRLGASSVSVDAIETLGLGSSWSLLMLTAPVSVKYALPLLKDKIHLVPETGFWMSYIHKVAETDYYGSPNTSGPYSNIISHLKGLGQDYNIGYHGGLSLLGRVGKHSELGIGYRFSDNFSNKPFALHEIAYDYNGVPQPTIVSTARLQNAAVTISYRKFFRKNNL</sequence>
<evidence type="ECO:0000313" key="3">
    <source>
        <dbReference type="Proteomes" id="UP000644147"/>
    </source>
</evidence>
<feature type="chain" id="PRO_5046306440" description="Outer membrane protein beta-barrel domain-containing protein" evidence="1">
    <location>
        <begin position="19"/>
        <end position="486"/>
    </location>
</feature>
<protein>
    <recommendedName>
        <fullName evidence="4">Outer membrane protein beta-barrel domain-containing protein</fullName>
    </recommendedName>
</protein>
<comment type="caution">
    <text evidence="2">The sequence shown here is derived from an EMBL/GenBank/DDBJ whole genome shotgun (WGS) entry which is preliminary data.</text>
</comment>
<dbReference type="Proteomes" id="UP000644147">
    <property type="component" value="Unassembled WGS sequence"/>
</dbReference>
<accession>A0ABS1C577</accession>
<evidence type="ECO:0000256" key="1">
    <source>
        <dbReference type="SAM" id="SignalP"/>
    </source>
</evidence>
<dbReference type="EMBL" id="JAEHFX010000005">
    <property type="protein sequence ID" value="MBK0403700.1"/>
    <property type="molecule type" value="Genomic_DNA"/>
</dbReference>
<dbReference type="RefSeq" id="WP_200506443.1">
    <property type="nucleotide sequence ID" value="NZ_JAEHFX010000005.1"/>
</dbReference>
<keyword evidence="1" id="KW-0732">Signal</keyword>
<name>A0ABS1C577_9BACT</name>
<evidence type="ECO:0000313" key="2">
    <source>
        <dbReference type="EMBL" id="MBK0403700.1"/>
    </source>
</evidence>
<reference evidence="2 3" key="1">
    <citation type="submission" date="2020-12" db="EMBL/GenBank/DDBJ databases">
        <title>Bacterial novel species Adhaeribacter sp. BT258 isolated from soil.</title>
        <authorList>
            <person name="Jung H.-Y."/>
        </authorList>
    </citation>
    <scope>NUCLEOTIDE SEQUENCE [LARGE SCALE GENOMIC DNA]</scope>
    <source>
        <strain evidence="2 3">BT258</strain>
    </source>
</reference>
<organism evidence="2 3">
    <name type="scientific">Adhaeribacter terrigena</name>
    <dbReference type="NCBI Taxonomy" id="2793070"/>
    <lineage>
        <taxon>Bacteria</taxon>
        <taxon>Pseudomonadati</taxon>
        <taxon>Bacteroidota</taxon>
        <taxon>Cytophagia</taxon>
        <taxon>Cytophagales</taxon>
        <taxon>Hymenobacteraceae</taxon>
        <taxon>Adhaeribacter</taxon>
    </lineage>
</organism>
<feature type="signal peptide" evidence="1">
    <location>
        <begin position="1"/>
        <end position="18"/>
    </location>
</feature>